<dbReference type="KEGG" id="pno:SNOG_06497"/>
<dbReference type="HOGENOM" id="CLU_2723045_0_0_1"/>
<evidence type="ECO:0000313" key="2">
    <source>
        <dbReference type="Proteomes" id="UP000001055"/>
    </source>
</evidence>
<organism evidence="1 2">
    <name type="scientific">Phaeosphaeria nodorum (strain SN15 / ATCC MYA-4574 / FGSC 10173)</name>
    <name type="common">Glume blotch fungus</name>
    <name type="synonym">Parastagonospora nodorum</name>
    <dbReference type="NCBI Taxonomy" id="321614"/>
    <lineage>
        <taxon>Eukaryota</taxon>
        <taxon>Fungi</taxon>
        <taxon>Dikarya</taxon>
        <taxon>Ascomycota</taxon>
        <taxon>Pezizomycotina</taxon>
        <taxon>Dothideomycetes</taxon>
        <taxon>Pleosporomycetidae</taxon>
        <taxon>Pleosporales</taxon>
        <taxon>Pleosporineae</taxon>
        <taxon>Phaeosphaeriaceae</taxon>
        <taxon>Parastagonospora</taxon>
    </lineage>
</organism>
<dbReference type="GeneID" id="5973746"/>
<dbReference type="InParanoid" id="Q0UP17"/>
<reference evidence="2" key="1">
    <citation type="journal article" date="2007" name="Plant Cell">
        <title>Dothideomycete-plant interactions illuminated by genome sequencing and EST analysis of the wheat pathogen Stagonospora nodorum.</title>
        <authorList>
            <person name="Hane J.K."/>
            <person name="Lowe R.G."/>
            <person name="Solomon P.S."/>
            <person name="Tan K.C."/>
            <person name="Schoch C.L."/>
            <person name="Spatafora J.W."/>
            <person name="Crous P.W."/>
            <person name="Kodira C."/>
            <person name="Birren B.W."/>
            <person name="Galagan J.E."/>
            <person name="Torriani S.F."/>
            <person name="McDonald B.A."/>
            <person name="Oliver R.P."/>
        </authorList>
    </citation>
    <scope>NUCLEOTIDE SEQUENCE [LARGE SCALE GENOMIC DNA]</scope>
    <source>
        <strain evidence="2">SN15 / ATCC MYA-4574 / FGSC 10173</strain>
    </source>
</reference>
<evidence type="ECO:0000313" key="1">
    <source>
        <dbReference type="EMBL" id="EAT86328.1"/>
    </source>
</evidence>
<dbReference type="EMBL" id="CH445333">
    <property type="protein sequence ID" value="EAT86328.1"/>
    <property type="molecule type" value="Genomic_DNA"/>
</dbReference>
<sequence length="72" mass="8010">MPDRALLKAPDLQANEVQFDQGRRGRQLKINARWTLAPLGGHWGVSEELRFALNIFAPACSRTQATSSFEAV</sequence>
<dbReference type="Proteomes" id="UP000001055">
    <property type="component" value="Unassembled WGS sequence"/>
</dbReference>
<proteinExistence type="predicted"/>
<dbReference type="RefSeq" id="XP_001796867.1">
    <property type="nucleotide sequence ID" value="XM_001796815.1"/>
</dbReference>
<name>Q0UP17_PHANO</name>
<gene>
    <name evidence="1" type="ORF">SNOG_06497</name>
</gene>
<accession>Q0UP17</accession>
<dbReference type="AlphaFoldDB" id="Q0UP17"/>
<protein>
    <submittedName>
        <fullName evidence="1">Uncharacterized protein</fullName>
    </submittedName>
</protein>